<dbReference type="Pfam" id="PF12728">
    <property type="entry name" value="HTH_17"/>
    <property type="match status" value="1"/>
</dbReference>
<dbReference type="EMBL" id="CP126101">
    <property type="protein sequence ID" value="WHY49909.1"/>
    <property type="molecule type" value="Genomic_DNA"/>
</dbReference>
<evidence type="ECO:0000313" key="2">
    <source>
        <dbReference type="EMBL" id="WHY49909.1"/>
    </source>
</evidence>
<sequence>MDYITTKEAASIWGISDRMVLYHCNSGRIDGAIKIGNTWLIPKTATKPQDKRFRRKNHDK</sequence>
<feature type="domain" description="Helix-turn-helix" evidence="1">
    <location>
        <begin position="3"/>
        <end position="44"/>
    </location>
</feature>
<evidence type="ECO:0000259" key="1">
    <source>
        <dbReference type="Pfam" id="PF12728"/>
    </source>
</evidence>
<dbReference type="RefSeq" id="WP_283868624.1">
    <property type="nucleotide sequence ID" value="NZ_CP126101.1"/>
</dbReference>
<protein>
    <submittedName>
        <fullName evidence="2">Helix-turn-helix domain-containing protein</fullName>
    </submittedName>
</protein>
<reference evidence="2" key="1">
    <citation type="submission" date="2023-05" db="EMBL/GenBank/DDBJ databases">
        <title>Comparative genomics of Bacillaceae isolates and their secondary metabolite potential.</title>
        <authorList>
            <person name="Song L."/>
            <person name="Nielsen L.J."/>
            <person name="Mohite O."/>
            <person name="Xu X."/>
            <person name="Weber T."/>
            <person name="Kovacs A.T."/>
        </authorList>
    </citation>
    <scope>NUCLEOTIDE SEQUENCE</scope>
    <source>
        <strain evidence="2">LY1</strain>
    </source>
</reference>
<accession>A0AAX3WT56</accession>
<dbReference type="Proteomes" id="UP001178322">
    <property type="component" value="Chromosome"/>
</dbReference>
<proteinExistence type="predicted"/>
<dbReference type="InterPro" id="IPR041657">
    <property type="entry name" value="HTH_17"/>
</dbReference>
<dbReference type="AlphaFoldDB" id="A0AAX3WT56"/>
<evidence type="ECO:0000313" key="3">
    <source>
        <dbReference type="Proteomes" id="UP001178322"/>
    </source>
</evidence>
<name>A0AAX3WT56_9BACI</name>
<gene>
    <name evidence="2" type="ORF">QNH24_16415</name>
</gene>
<organism evidence="2 3">
    <name type="scientific">Lysinibacillus pakistanensis</name>
    <dbReference type="NCBI Taxonomy" id="759811"/>
    <lineage>
        <taxon>Bacteria</taxon>
        <taxon>Bacillati</taxon>
        <taxon>Bacillota</taxon>
        <taxon>Bacilli</taxon>
        <taxon>Bacillales</taxon>
        <taxon>Bacillaceae</taxon>
        <taxon>Lysinibacillus</taxon>
    </lineage>
</organism>